<dbReference type="AlphaFoldDB" id="A0A7I4Z0J5"/>
<dbReference type="OMA" id="TPNCVYS"/>
<protein>
    <submittedName>
        <fullName evidence="4">EB domain-containing protein</fullName>
    </submittedName>
</protein>
<dbReference type="Pfam" id="PF01683">
    <property type="entry name" value="EB"/>
    <property type="match status" value="1"/>
</dbReference>
<evidence type="ECO:0000313" key="3">
    <source>
        <dbReference type="Proteomes" id="UP000025227"/>
    </source>
</evidence>
<dbReference type="WBParaSite" id="HCON_00156300-00001">
    <property type="protein sequence ID" value="HCON_00156300-00001"/>
    <property type="gene ID" value="HCON_00156300"/>
</dbReference>
<feature type="chain" id="PRO_5029523858" evidence="1">
    <location>
        <begin position="19"/>
        <end position="209"/>
    </location>
</feature>
<evidence type="ECO:0000259" key="2">
    <source>
        <dbReference type="Pfam" id="PF01683"/>
    </source>
</evidence>
<proteinExistence type="predicted"/>
<dbReference type="InterPro" id="IPR006149">
    <property type="entry name" value="EB_dom"/>
</dbReference>
<accession>A0A7I4Z0J5</accession>
<reference evidence="4" key="1">
    <citation type="submission" date="2020-12" db="UniProtKB">
        <authorList>
            <consortium name="WormBaseParasite"/>
        </authorList>
    </citation>
    <scope>IDENTIFICATION</scope>
    <source>
        <strain evidence="4">MHco3</strain>
    </source>
</reference>
<feature type="signal peptide" evidence="1">
    <location>
        <begin position="1"/>
        <end position="18"/>
    </location>
</feature>
<name>A0A7I4Z0J5_HAECO</name>
<evidence type="ECO:0000256" key="1">
    <source>
        <dbReference type="SAM" id="SignalP"/>
    </source>
</evidence>
<feature type="domain" description="EB" evidence="2">
    <location>
        <begin position="62"/>
        <end position="102"/>
    </location>
</feature>
<keyword evidence="3" id="KW-1185">Reference proteome</keyword>
<keyword evidence="1" id="KW-0732">Signal</keyword>
<organism evidence="3 4">
    <name type="scientific">Haemonchus contortus</name>
    <name type="common">Barber pole worm</name>
    <dbReference type="NCBI Taxonomy" id="6289"/>
    <lineage>
        <taxon>Eukaryota</taxon>
        <taxon>Metazoa</taxon>
        <taxon>Ecdysozoa</taxon>
        <taxon>Nematoda</taxon>
        <taxon>Chromadorea</taxon>
        <taxon>Rhabditida</taxon>
        <taxon>Rhabditina</taxon>
        <taxon>Rhabditomorpha</taxon>
        <taxon>Strongyloidea</taxon>
        <taxon>Trichostrongylidae</taxon>
        <taxon>Haemonchus</taxon>
    </lineage>
</organism>
<evidence type="ECO:0000313" key="4">
    <source>
        <dbReference type="WBParaSite" id="HCON_00156300-00001"/>
    </source>
</evidence>
<dbReference type="InterPro" id="IPR006150">
    <property type="entry name" value="Cys_repeat_1"/>
</dbReference>
<dbReference type="OrthoDB" id="5861823at2759"/>
<dbReference type="SMART" id="SM00289">
    <property type="entry name" value="WR1"/>
    <property type="match status" value="2"/>
</dbReference>
<sequence length="209" mass="23247">MAVKVFTWITVFFLTSRAQQFCPAGSLDLNAGTPCDNDAFCARFDSRYRCTNGFCCRKTEPCAANEISVSNTCYPIAGVGGPCVNSAQCQLSNAYCRNGFCASNIQYDNPICKRPNQQVERESGVVKNCMYHPCSVGFGCEYSNAMGQYICCGNYDANNDYSYGKVRMYPGTTSPLQCFKEDQCLWVDTPNCVYSYRYGQKVCCSTFNC</sequence>
<dbReference type="Proteomes" id="UP000025227">
    <property type="component" value="Unplaced"/>
</dbReference>